<accession>A0A7R8X9B7</accession>
<dbReference type="SMART" id="SM00320">
    <property type="entry name" value="WD40"/>
    <property type="match status" value="3"/>
</dbReference>
<evidence type="ECO:0000313" key="1">
    <source>
        <dbReference type="EMBL" id="CAD7243012.1"/>
    </source>
</evidence>
<evidence type="ECO:0008006" key="3">
    <source>
        <dbReference type="Google" id="ProtNLM"/>
    </source>
</evidence>
<dbReference type="SUPFAM" id="SSF50978">
    <property type="entry name" value="WD40 repeat-like"/>
    <property type="match status" value="1"/>
</dbReference>
<evidence type="ECO:0000313" key="2">
    <source>
        <dbReference type="Proteomes" id="UP000677054"/>
    </source>
</evidence>
<name>A0A7R8X9B7_9CRUS</name>
<dbReference type="Gene3D" id="2.130.10.10">
    <property type="entry name" value="YVTN repeat-like/Quinoprotein amine dehydrogenase"/>
    <property type="match status" value="2"/>
</dbReference>
<sequence>QDLVWSPDGELIATALHARGIVQVWKIDDPSWTCKIDEGDWGLTSSHWSPDSRHILNTSLFHSRISIWSLINKQMMYIDSPKECPGCGFAFTSCGQYLAVPEKRGGVESVIILSTSSWQLVTRFETETSDLGGLCWSHDDLIVCIWDGPVHFKVLFYLPFGELLGKFEPSECSIGISCVRWAPTSALVAIGSHDNKVRLVNGLTFHMAVCWHTALEELDSEDLEDAIIYEEVPINSDSEESSLFPDTRYRVASWTIPDKEGCESPVMPKMGDIQLTFSPSSHHIAGHSKGSPMHLFIWDLKKTFSLKAVLIQMNPIKHFAWDAQEEFLAVCTGNDKVYMWSPEGCLAVRVPQANTELDISRLKWQPRSGTEPSAHTSLCVVGSSHISVCIMDSVGVLESAASASSEDSSCSR</sequence>
<dbReference type="EMBL" id="LR899869">
    <property type="protein sequence ID" value="CAD7243012.1"/>
    <property type="molecule type" value="Genomic_DNA"/>
</dbReference>
<dbReference type="EMBL" id="CAJPEV010000352">
    <property type="protein sequence ID" value="CAG0884341.1"/>
    <property type="molecule type" value="Genomic_DNA"/>
</dbReference>
<keyword evidence="2" id="KW-1185">Reference proteome</keyword>
<dbReference type="Pfam" id="PF00400">
    <property type="entry name" value="WD40"/>
    <property type="match status" value="1"/>
</dbReference>
<dbReference type="PANTHER" id="PTHR16220:SF0">
    <property type="entry name" value="WD REPEAT-CONTAINING PROTEIN WRAP73"/>
    <property type="match status" value="1"/>
</dbReference>
<dbReference type="PANTHER" id="PTHR16220">
    <property type="entry name" value="WD REPEAT PROTEIN 8-RELATED"/>
    <property type="match status" value="1"/>
</dbReference>
<proteinExistence type="predicted"/>
<reference evidence="1" key="1">
    <citation type="submission" date="2020-11" db="EMBL/GenBank/DDBJ databases">
        <authorList>
            <person name="Tran Van P."/>
        </authorList>
    </citation>
    <scope>NUCLEOTIDE SEQUENCE</scope>
</reference>
<dbReference type="InterPro" id="IPR036322">
    <property type="entry name" value="WD40_repeat_dom_sf"/>
</dbReference>
<dbReference type="Proteomes" id="UP000677054">
    <property type="component" value="Unassembled WGS sequence"/>
</dbReference>
<organism evidence="1">
    <name type="scientific">Darwinula stevensoni</name>
    <dbReference type="NCBI Taxonomy" id="69355"/>
    <lineage>
        <taxon>Eukaryota</taxon>
        <taxon>Metazoa</taxon>
        <taxon>Ecdysozoa</taxon>
        <taxon>Arthropoda</taxon>
        <taxon>Crustacea</taxon>
        <taxon>Oligostraca</taxon>
        <taxon>Ostracoda</taxon>
        <taxon>Podocopa</taxon>
        <taxon>Podocopida</taxon>
        <taxon>Darwinulocopina</taxon>
        <taxon>Darwinuloidea</taxon>
        <taxon>Darwinulidae</taxon>
        <taxon>Darwinula</taxon>
    </lineage>
</organism>
<dbReference type="AlphaFoldDB" id="A0A7R8X9B7"/>
<protein>
    <recommendedName>
        <fullName evidence="3">WD repeat-containing protein WRAP73</fullName>
    </recommendedName>
</protein>
<dbReference type="InterPro" id="IPR001680">
    <property type="entry name" value="WD40_rpt"/>
</dbReference>
<dbReference type="InterPro" id="IPR015943">
    <property type="entry name" value="WD40/YVTN_repeat-like_dom_sf"/>
</dbReference>
<dbReference type="OrthoDB" id="308690at2759"/>
<feature type="non-terminal residue" evidence="1">
    <location>
        <position position="412"/>
    </location>
</feature>
<dbReference type="GO" id="GO:1990811">
    <property type="term" value="C:MWP complex"/>
    <property type="evidence" value="ECO:0007669"/>
    <property type="project" value="TreeGrafter"/>
</dbReference>
<dbReference type="GO" id="GO:0005815">
    <property type="term" value="C:microtubule organizing center"/>
    <property type="evidence" value="ECO:0007669"/>
    <property type="project" value="TreeGrafter"/>
</dbReference>
<dbReference type="InterPro" id="IPR052778">
    <property type="entry name" value="Centrosome-WD_assoc"/>
</dbReference>
<gene>
    <name evidence="1" type="ORF">DSTB1V02_LOCUS2950</name>
</gene>